<evidence type="ECO:0000313" key="1">
    <source>
        <dbReference type="EMBL" id="KAL0420518.1"/>
    </source>
</evidence>
<organism evidence="1">
    <name type="scientific">Sesamum latifolium</name>
    <dbReference type="NCBI Taxonomy" id="2727402"/>
    <lineage>
        <taxon>Eukaryota</taxon>
        <taxon>Viridiplantae</taxon>
        <taxon>Streptophyta</taxon>
        <taxon>Embryophyta</taxon>
        <taxon>Tracheophyta</taxon>
        <taxon>Spermatophyta</taxon>
        <taxon>Magnoliopsida</taxon>
        <taxon>eudicotyledons</taxon>
        <taxon>Gunneridae</taxon>
        <taxon>Pentapetalae</taxon>
        <taxon>asterids</taxon>
        <taxon>lamiids</taxon>
        <taxon>Lamiales</taxon>
        <taxon>Pedaliaceae</taxon>
        <taxon>Sesamum</taxon>
    </lineage>
</organism>
<reference evidence="1" key="2">
    <citation type="journal article" date="2024" name="Plant">
        <title>Genomic evolution and insights into agronomic trait innovations of Sesamum species.</title>
        <authorList>
            <person name="Miao H."/>
            <person name="Wang L."/>
            <person name="Qu L."/>
            <person name="Liu H."/>
            <person name="Sun Y."/>
            <person name="Le M."/>
            <person name="Wang Q."/>
            <person name="Wei S."/>
            <person name="Zheng Y."/>
            <person name="Lin W."/>
            <person name="Duan Y."/>
            <person name="Cao H."/>
            <person name="Xiong S."/>
            <person name="Wang X."/>
            <person name="Wei L."/>
            <person name="Li C."/>
            <person name="Ma Q."/>
            <person name="Ju M."/>
            <person name="Zhao R."/>
            <person name="Li G."/>
            <person name="Mu C."/>
            <person name="Tian Q."/>
            <person name="Mei H."/>
            <person name="Zhang T."/>
            <person name="Gao T."/>
            <person name="Zhang H."/>
        </authorList>
    </citation>
    <scope>NUCLEOTIDE SEQUENCE</scope>
    <source>
        <strain evidence="1">KEN1</strain>
    </source>
</reference>
<protein>
    <submittedName>
        <fullName evidence="1">Uncharacterized protein</fullName>
    </submittedName>
</protein>
<accession>A0AAW2UU58</accession>
<reference evidence="1" key="1">
    <citation type="submission" date="2020-06" db="EMBL/GenBank/DDBJ databases">
        <authorList>
            <person name="Li T."/>
            <person name="Hu X."/>
            <person name="Zhang T."/>
            <person name="Song X."/>
            <person name="Zhang H."/>
            <person name="Dai N."/>
            <person name="Sheng W."/>
            <person name="Hou X."/>
            <person name="Wei L."/>
        </authorList>
    </citation>
    <scope>NUCLEOTIDE SEQUENCE</scope>
    <source>
        <strain evidence="1">KEN1</strain>
        <tissue evidence="1">Leaf</tissue>
    </source>
</reference>
<sequence length="76" mass="8562">MKELDSFPYHKVKLSKTQSSWTDEELRKVFDIPYVFAIDNMGVVRCTSPNVVSALSITMDIGSASRRHCIAVKISL</sequence>
<gene>
    <name evidence="1" type="ORF">Slati_3074700</name>
</gene>
<dbReference type="EMBL" id="JACGWN010000011">
    <property type="protein sequence ID" value="KAL0420518.1"/>
    <property type="molecule type" value="Genomic_DNA"/>
</dbReference>
<name>A0AAW2UU58_9LAMI</name>
<comment type="caution">
    <text evidence="1">The sequence shown here is derived from an EMBL/GenBank/DDBJ whole genome shotgun (WGS) entry which is preliminary data.</text>
</comment>
<dbReference type="AlphaFoldDB" id="A0AAW2UU58"/>
<proteinExistence type="predicted"/>